<name>A0A5C3QY93_9AGAR</name>
<gene>
    <name evidence="4" type="ORF">BDV98DRAFT_602784</name>
</gene>
<organism evidence="4 5">
    <name type="scientific">Pterulicium gracile</name>
    <dbReference type="NCBI Taxonomy" id="1884261"/>
    <lineage>
        <taxon>Eukaryota</taxon>
        <taxon>Fungi</taxon>
        <taxon>Dikarya</taxon>
        <taxon>Basidiomycota</taxon>
        <taxon>Agaricomycotina</taxon>
        <taxon>Agaricomycetes</taxon>
        <taxon>Agaricomycetidae</taxon>
        <taxon>Agaricales</taxon>
        <taxon>Pleurotineae</taxon>
        <taxon>Pterulaceae</taxon>
        <taxon>Pterulicium</taxon>
    </lineage>
</organism>
<feature type="transmembrane region" description="Helical" evidence="2">
    <location>
        <begin position="235"/>
        <end position="254"/>
    </location>
</feature>
<feature type="compositionally biased region" description="Polar residues" evidence="1">
    <location>
        <begin position="373"/>
        <end position="387"/>
    </location>
</feature>
<evidence type="ECO:0000313" key="4">
    <source>
        <dbReference type="EMBL" id="TFL03324.1"/>
    </source>
</evidence>
<keyword evidence="2" id="KW-0812">Transmembrane</keyword>
<dbReference type="PANTHER" id="PTHR40465:SF1">
    <property type="entry name" value="DUF6534 DOMAIN-CONTAINING PROTEIN"/>
    <property type="match status" value="1"/>
</dbReference>
<dbReference type="InterPro" id="IPR045339">
    <property type="entry name" value="DUF6534"/>
</dbReference>
<dbReference type="STRING" id="1884261.A0A5C3QY93"/>
<feature type="transmembrane region" description="Helical" evidence="2">
    <location>
        <begin position="12"/>
        <end position="38"/>
    </location>
</feature>
<feature type="transmembrane region" description="Helical" evidence="2">
    <location>
        <begin position="86"/>
        <end position="109"/>
    </location>
</feature>
<dbReference type="PANTHER" id="PTHR40465">
    <property type="entry name" value="CHROMOSOME 1, WHOLE GENOME SHOTGUN SEQUENCE"/>
    <property type="match status" value="1"/>
</dbReference>
<dbReference type="AlphaFoldDB" id="A0A5C3QY93"/>
<evidence type="ECO:0000313" key="5">
    <source>
        <dbReference type="Proteomes" id="UP000305067"/>
    </source>
</evidence>
<dbReference type="OrthoDB" id="3206554at2759"/>
<evidence type="ECO:0000259" key="3">
    <source>
        <dbReference type="Pfam" id="PF20152"/>
    </source>
</evidence>
<dbReference type="Proteomes" id="UP000305067">
    <property type="component" value="Unassembled WGS sequence"/>
</dbReference>
<reference evidence="4 5" key="1">
    <citation type="journal article" date="2019" name="Nat. Ecol. Evol.">
        <title>Megaphylogeny resolves global patterns of mushroom evolution.</title>
        <authorList>
            <person name="Varga T."/>
            <person name="Krizsan K."/>
            <person name="Foldi C."/>
            <person name="Dima B."/>
            <person name="Sanchez-Garcia M."/>
            <person name="Sanchez-Ramirez S."/>
            <person name="Szollosi G.J."/>
            <person name="Szarkandi J.G."/>
            <person name="Papp V."/>
            <person name="Albert L."/>
            <person name="Andreopoulos W."/>
            <person name="Angelini C."/>
            <person name="Antonin V."/>
            <person name="Barry K.W."/>
            <person name="Bougher N.L."/>
            <person name="Buchanan P."/>
            <person name="Buyck B."/>
            <person name="Bense V."/>
            <person name="Catcheside P."/>
            <person name="Chovatia M."/>
            <person name="Cooper J."/>
            <person name="Damon W."/>
            <person name="Desjardin D."/>
            <person name="Finy P."/>
            <person name="Geml J."/>
            <person name="Haridas S."/>
            <person name="Hughes K."/>
            <person name="Justo A."/>
            <person name="Karasinski D."/>
            <person name="Kautmanova I."/>
            <person name="Kiss B."/>
            <person name="Kocsube S."/>
            <person name="Kotiranta H."/>
            <person name="LaButti K.M."/>
            <person name="Lechner B.E."/>
            <person name="Liimatainen K."/>
            <person name="Lipzen A."/>
            <person name="Lukacs Z."/>
            <person name="Mihaltcheva S."/>
            <person name="Morgado L.N."/>
            <person name="Niskanen T."/>
            <person name="Noordeloos M.E."/>
            <person name="Ohm R.A."/>
            <person name="Ortiz-Santana B."/>
            <person name="Ovrebo C."/>
            <person name="Racz N."/>
            <person name="Riley R."/>
            <person name="Savchenko A."/>
            <person name="Shiryaev A."/>
            <person name="Soop K."/>
            <person name="Spirin V."/>
            <person name="Szebenyi C."/>
            <person name="Tomsovsky M."/>
            <person name="Tulloss R.E."/>
            <person name="Uehling J."/>
            <person name="Grigoriev I.V."/>
            <person name="Vagvolgyi C."/>
            <person name="Papp T."/>
            <person name="Martin F.M."/>
            <person name="Miettinen O."/>
            <person name="Hibbett D.S."/>
            <person name="Nagy L.G."/>
        </authorList>
    </citation>
    <scope>NUCLEOTIDE SEQUENCE [LARGE SCALE GENOMIC DNA]</scope>
    <source>
        <strain evidence="4 5">CBS 309.79</strain>
    </source>
</reference>
<evidence type="ECO:0000256" key="1">
    <source>
        <dbReference type="SAM" id="MobiDB-lite"/>
    </source>
</evidence>
<feature type="domain" description="DUF6534" evidence="3">
    <location>
        <begin position="170"/>
        <end position="258"/>
    </location>
</feature>
<protein>
    <recommendedName>
        <fullName evidence="3">DUF6534 domain-containing protein</fullName>
    </recommendedName>
</protein>
<dbReference type="EMBL" id="ML178820">
    <property type="protein sequence ID" value="TFL03324.1"/>
    <property type="molecule type" value="Genomic_DNA"/>
</dbReference>
<keyword evidence="5" id="KW-1185">Reference proteome</keyword>
<proteinExistence type="predicted"/>
<sequence>MSDAIREPIATTYGAILVGAFFAILLSGVAGVQTFLYFRTYPEDSWKEKLLVSGVWTLDLMHTMLICASIWYYFVTYFGDLGRIEVIPWSIPVTVLLTAIITFSVHCHFAHKILRSSKNNWWIVTPIVFLSFLRICASTITTIEMTKLKRWDDYGRSYPGWVFTTGLALSTVVDILIMGSLCYYLQKLRRRMGSTSMVKIVDTLKIYTLENGALTCVATTASLICWLTMHHNLIFLGLHFMITKLYANSLLASLNTRNQLKRSRKPRILKSWGGDRECGEASRNGAIITTDDFVSPHPPMRAHALALQHPLQAQRIEYSVSADWVSVVSHSDGPPYRKSLPPPEVKYESPVDDLPATPTTPRAPPALRTSRSQPTLEQRVASSSTPSHILRTPTRTTVRRHNTVADRSSIVSFSSLKPPSLYHTEPMTLEWRMPDKDLTMP</sequence>
<accession>A0A5C3QY93</accession>
<evidence type="ECO:0000256" key="2">
    <source>
        <dbReference type="SAM" id="Phobius"/>
    </source>
</evidence>
<feature type="region of interest" description="Disordered" evidence="1">
    <location>
        <begin position="331"/>
        <end position="397"/>
    </location>
</feature>
<feature type="transmembrane region" description="Helical" evidence="2">
    <location>
        <begin position="161"/>
        <end position="185"/>
    </location>
</feature>
<feature type="compositionally biased region" description="Low complexity" evidence="1">
    <location>
        <begin position="354"/>
        <end position="372"/>
    </location>
</feature>
<keyword evidence="2" id="KW-1133">Transmembrane helix</keyword>
<feature type="transmembrane region" description="Helical" evidence="2">
    <location>
        <begin position="121"/>
        <end position="141"/>
    </location>
</feature>
<dbReference type="Pfam" id="PF20152">
    <property type="entry name" value="DUF6534"/>
    <property type="match status" value="1"/>
</dbReference>
<keyword evidence="2" id="KW-0472">Membrane</keyword>
<feature type="transmembrane region" description="Helical" evidence="2">
    <location>
        <begin position="50"/>
        <end position="74"/>
    </location>
</feature>
<feature type="transmembrane region" description="Helical" evidence="2">
    <location>
        <begin position="206"/>
        <end position="229"/>
    </location>
</feature>